<proteinExistence type="predicted"/>
<organism evidence="2 3">
    <name type="scientific">Nocardiopsis mangrovi</name>
    <dbReference type="NCBI Taxonomy" id="1179818"/>
    <lineage>
        <taxon>Bacteria</taxon>
        <taxon>Bacillati</taxon>
        <taxon>Actinomycetota</taxon>
        <taxon>Actinomycetes</taxon>
        <taxon>Streptosporangiales</taxon>
        <taxon>Nocardiopsidaceae</taxon>
        <taxon>Nocardiopsis</taxon>
    </lineage>
</organism>
<dbReference type="RefSeq" id="WP_378580195.1">
    <property type="nucleotide sequence ID" value="NZ_JBHSFQ010000050.1"/>
</dbReference>
<comment type="caution">
    <text evidence="2">The sequence shown here is derived from an EMBL/GenBank/DDBJ whole genome shotgun (WGS) entry which is preliminary data.</text>
</comment>
<reference evidence="3" key="1">
    <citation type="journal article" date="2019" name="Int. J. Syst. Evol. Microbiol.">
        <title>The Global Catalogue of Microorganisms (GCM) 10K type strain sequencing project: providing services to taxonomists for standard genome sequencing and annotation.</title>
        <authorList>
            <consortium name="The Broad Institute Genomics Platform"/>
            <consortium name="The Broad Institute Genome Sequencing Center for Infectious Disease"/>
            <person name="Wu L."/>
            <person name="Ma J."/>
        </authorList>
    </citation>
    <scope>NUCLEOTIDE SEQUENCE [LARGE SCALE GENOMIC DNA]</scope>
    <source>
        <strain evidence="3">XZYJ18</strain>
    </source>
</reference>
<gene>
    <name evidence="2" type="ORF">ACFO4E_28640</name>
</gene>
<dbReference type="EMBL" id="JBHSFQ010000050">
    <property type="protein sequence ID" value="MFC4565846.1"/>
    <property type="molecule type" value="Genomic_DNA"/>
</dbReference>
<name>A0ABV9E3U2_9ACTN</name>
<dbReference type="Proteomes" id="UP001595923">
    <property type="component" value="Unassembled WGS sequence"/>
</dbReference>
<keyword evidence="3" id="KW-1185">Reference proteome</keyword>
<accession>A0ABV9E3U2</accession>
<evidence type="ECO:0000256" key="1">
    <source>
        <dbReference type="SAM" id="MobiDB-lite"/>
    </source>
</evidence>
<evidence type="ECO:0000313" key="3">
    <source>
        <dbReference type="Proteomes" id="UP001595923"/>
    </source>
</evidence>
<protein>
    <submittedName>
        <fullName evidence="2">Uncharacterized protein</fullName>
    </submittedName>
</protein>
<feature type="non-terminal residue" evidence="2">
    <location>
        <position position="1"/>
    </location>
</feature>
<evidence type="ECO:0000313" key="2">
    <source>
        <dbReference type="EMBL" id="MFC4565846.1"/>
    </source>
</evidence>
<feature type="region of interest" description="Disordered" evidence="1">
    <location>
        <begin position="1"/>
        <end position="27"/>
    </location>
</feature>
<sequence length="70" mass="8148">FGLKKNKHALLSSQKTTAHPVQARTTHKERIPKALPQRRSFRPAVVLLLYQPFRSPPNRRFSRTDIKNKS</sequence>